<dbReference type="NCBIfam" id="NF009280">
    <property type="entry name" value="PRK12640.1"/>
    <property type="match status" value="1"/>
</dbReference>
<organism evidence="10 11">
    <name type="scientific">Rhodoferax aquaticus</name>
    <dbReference type="NCBI Taxonomy" id="2527691"/>
    <lineage>
        <taxon>Bacteria</taxon>
        <taxon>Pseudomonadati</taxon>
        <taxon>Pseudomonadota</taxon>
        <taxon>Betaproteobacteria</taxon>
        <taxon>Burkholderiales</taxon>
        <taxon>Comamonadaceae</taxon>
        <taxon>Rhodoferax</taxon>
    </lineage>
</organism>
<dbReference type="InterPro" id="IPR010930">
    <property type="entry name" value="Flg_bb/hook_C_dom"/>
</dbReference>
<dbReference type="InterPro" id="IPR019776">
    <property type="entry name" value="Flagellar_basal_body_rod_CS"/>
</dbReference>
<dbReference type="GO" id="GO:0030694">
    <property type="term" value="C:bacterial-type flagellum basal body, rod"/>
    <property type="evidence" value="ECO:0007669"/>
    <property type="project" value="UniProtKB-UniRule"/>
</dbReference>
<dbReference type="SUPFAM" id="SSF117143">
    <property type="entry name" value="Flagellar hook protein flgE"/>
    <property type="match status" value="1"/>
</dbReference>
<dbReference type="Pfam" id="PF06429">
    <property type="entry name" value="Flg_bbr_C"/>
    <property type="match status" value="1"/>
</dbReference>
<evidence type="ECO:0000256" key="3">
    <source>
        <dbReference type="ARBA" id="ARBA00023143"/>
    </source>
</evidence>
<dbReference type="InterPro" id="IPR053967">
    <property type="entry name" value="LlgE_F_G-like_D1"/>
</dbReference>
<dbReference type="Proteomes" id="UP000317365">
    <property type="component" value="Chromosome"/>
</dbReference>
<dbReference type="PANTHER" id="PTHR30435:SF18">
    <property type="entry name" value="FLAGELLAR BASAL-BODY ROD PROTEIN FLGF"/>
    <property type="match status" value="1"/>
</dbReference>
<comment type="similarity">
    <text evidence="2 6">Belongs to the flagella basal body rod proteins family.</text>
</comment>
<dbReference type="PANTHER" id="PTHR30435">
    <property type="entry name" value="FLAGELLAR PROTEIN"/>
    <property type="match status" value="1"/>
</dbReference>
<proteinExistence type="inferred from homology"/>
<evidence type="ECO:0000256" key="2">
    <source>
        <dbReference type="ARBA" id="ARBA00009677"/>
    </source>
</evidence>
<dbReference type="GO" id="GO:0071978">
    <property type="term" value="P:bacterial-type flagellum-dependent swarming motility"/>
    <property type="evidence" value="ECO:0007669"/>
    <property type="project" value="TreeGrafter"/>
</dbReference>
<keyword evidence="3 6" id="KW-0975">Bacterial flagellum</keyword>
<evidence type="ECO:0000259" key="7">
    <source>
        <dbReference type="Pfam" id="PF00460"/>
    </source>
</evidence>
<comment type="subcellular location">
    <subcellularLocation>
        <location evidence="1 6">Bacterial flagellum basal body</location>
    </subcellularLocation>
</comment>
<name>A0A515ETX2_9BURK</name>
<dbReference type="NCBIfam" id="TIGR03506">
    <property type="entry name" value="FlgEFG_subfam"/>
    <property type="match status" value="1"/>
</dbReference>
<reference evidence="11" key="2">
    <citation type="journal article" date="2020" name="Int. J. Syst. Evol. Microbiol.">
        <title>Genomic insights into a novel species Rhodoferax aquaticus sp. nov., isolated from freshwater.</title>
        <authorList>
            <person name="Li T."/>
            <person name="Zhuo Y."/>
            <person name="Jin C.Z."/>
            <person name="Wu X."/>
            <person name="Ko S.R."/>
            <person name="Jin F.J."/>
            <person name="Ahn C.Y."/>
            <person name="Oh H.M."/>
            <person name="Lee H.G."/>
            <person name="Jin L."/>
        </authorList>
    </citation>
    <scope>NUCLEOTIDE SEQUENCE [LARGE SCALE GENOMIC DNA]</scope>
    <source>
        <strain evidence="11">Gr-4</strain>
    </source>
</reference>
<keyword evidence="11" id="KW-1185">Reference proteome</keyword>
<accession>A0A515ETX2</accession>
<dbReference type="AlphaFoldDB" id="A0A515ETX2"/>
<reference evidence="11" key="1">
    <citation type="submission" date="2019-02" db="EMBL/GenBank/DDBJ databases">
        <title>Complete genome sequence of Rhodoferax sp. Gr-4.</title>
        <authorList>
            <person name="Jin L."/>
        </authorList>
    </citation>
    <scope>NUCLEOTIDE SEQUENCE [LARGE SCALE GENOMIC DNA]</scope>
    <source>
        <strain evidence="11">Gr-4</strain>
    </source>
</reference>
<evidence type="ECO:0000256" key="5">
    <source>
        <dbReference type="ARBA" id="ARBA00040228"/>
    </source>
</evidence>
<dbReference type="Pfam" id="PF00460">
    <property type="entry name" value="Flg_bb_rod"/>
    <property type="match status" value="1"/>
</dbReference>
<dbReference type="InterPro" id="IPR001444">
    <property type="entry name" value="Flag_bb_rod_N"/>
</dbReference>
<dbReference type="InterPro" id="IPR020013">
    <property type="entry name" value="Flagellar_FlgE/F/G"/>
</dbReference>
<evidence type="ECO:0000313" key="11">
    <source>
        <dbReference type="Proteomes" id="UP000317365"/>
    </source>
</evidence>
<protein>
    <recommendedName>
        <fullName evidence="5 6">Flagellar basal-body rod protein FlgF</fullName>
    </recommendedName>
</protein>
<evidence type="ECO:0000256" key="1">
    <source>
        <dbReference type="ARBA" id="ARBA00004117"/>
    </source>
</evidence>
<dbReference type="EMBL" id="CP036282">
    <property type="protein sequence ID" value="QDL56112.1"/>
    <property type="molecule type" value="Genomic_DNA"/>
</dbReference>
<gene>
    <name evidence="10" type="ORF">EXZ61_19180</name>
</gene>
<keyword evidence="10" id="KW-0282">Flagellum</keyword>
<feature type="domain" description="Flagellar basal-body/hook protein C-terminal" evidence="8">
    <location>
        <begin position="198"/>
        <end position="241"/>
    </location>
</feature>
<keyword evidence="10" id="KW-0966">Cell projection</keyword>
<evidence type="ECO:0000256" key="4">
    <source>
        <dbReference type="ARBA" id="ARBA00038560"/>
    </source>
</evidence>
<evidence type="ECO:0000259" key="8">
    <source>
        <dbReference type="Pfam" id="PF06429"/>
    </source>
</evidence>
<dbReference type="InterPro" id="IPR037925">
    <property type="entry name" value="FlgE/F/G-like"/>
</dbReference>
<evidence type="ECO:0000313" key="10">
    <source>
        <dbReference type="EMBL" id="QDL56112.1"/>
    </source>
</evidence>
<sequence>MDRLIYTAMTGANAAASRQAVLSNNLANASTPGFRAQLATYRAVPLRGDGATTRVFALEATAGHSDLPGPAMRTDRSLDAMATGNSWFTVQGLDGTEAYTRSGHFEVSTDGTLVTGSGLPVLNNGGSPITVPPGAEVSIGHDGGVSAKVGNQPANAIGRLKLVSPNADDPLKRSDDGLFRSLSGDPLNNDDNARLQVGVLEGSNVNPIEAMVGMIQTARQFEVQTRLMQSAESNDRSAAQLLGLQG</sequence>
<evidence type="ECO:0000259" key="9">
    <source>
        <dbReference type="Pfam" id="PF22692"/>
    </source>
</evidence>
<evidence type="ECO:0000256" key="6">
    <source>
        <dbReference type="RuleBase" id="RU362116"/>
    </source>
</evidence>
<dbReference type="Pfam" id="PF22692">
    <property type="entry name" value="LlgE_F_G_D1"/>
    <property type="match status" value="1"/>
</dbReference>
<dbReference type="PROSITE" id="PS00588">
    <property type="entry name" value="FLAGELLA_BB_ROD"/>
    <property type="match status" value="1"/>
</dbReference>
<feature type="domain" description="Flagellar basal body rod protein N-terminal" evidence="7">
    <location>
        <begin position="5"/>
        <end position="35"/>
    </location>
</feature>
<dbReference type="RefSeq" id="WP_142813436.1">
    <property type="nucleotide sequence ID" value="NZ_CP036282.1"/>
</dbReference>
<feature type="domain" description="Flagellar hook protein FlgE/F/G-like D1" evidence="9">
    <location>
        <begin position="83"/>
        <end position="147"/>
    </location>
</feature>
<dbReference type="KEGG" id="rhg:EXZ61_19180"/>
<keyword evidence="10" id="KW-0969">Cilium</keyword>
<comment type="subunit">
    <text evidence="4 6">The basal body constitutes a major portion of the flagellar organelle and consists of five rings (E,L,P,S, and M) mounted on a central rod. The rod consists of about 26 subunits of FlgG in the distal portion, and FlgB, FlgC and FlgF are thought to build up the proximal portion of the rod with about 6 subunits each.</text>
</comment>